<dbReference type="GeneID" id="94375962"/>
<proteinExistence type="inferred from homology"/>
<dbReference type="PANTHER" id="PTHR21708">
    <property type="entry name" value="PROBABLE 2-DEHYDROPANTOATE 2-REDUCTASE"/>
    <property type="match status" value="1"/>
</dbReference>
<sequence length="309" mass="32812">MKLLVVGAGSTGGYFGGRLQQAGRDVTFLVRPRRAEQLRATGLQIRSPHGDVDLVPDLVQADGLDQTYDAIFLTVKAYALDAALADIAPAVRPETMILPILNGMAHIDRLTERFGTQAVIGGLCKCSTTLGEAGEILQLNPMQDLTYGELDGSQSDRIQRLDGFMKGAGFNARLSADIALEMWEKWFFLSSLAGSTCLLRGDTGQINAAPSGTDAVHAIIDEAAAIISAVGIAPRPDYVAGTRAQLTNTEAPLSSSMFRDMQAGLAVEADAIIGDLVHRAKAASLPAPLMTAAFVNLALYDAARQERLI</sequence>
<evidence type="ECO:0000259" key="7">
    <source>
        <dbReference type="Pfam" id="PF08546"/>
    </source>
</evidence>
<dbReference type="PANTHER" id="PTHR21708:SF26">
    <property type="entry name" value="2-DEHYDROPANTOATE 2-REDUCTASE"/>
    <property type="match status" value="1"/>
</dbReference>
<evidence type="ECO:0000256" key="1">
    <source>
        <dbReference type="ARBA" id="ARBA00013014"/>
    </source>
</evidence>
<comment type="pathway">
    <text evidence="5">Cofactor biosynthesis; (R)-pantothenate biosynthesis; (R)-pantoate from 3-methyl-2-oxobutanoate: step 2/2.</text>
</comment>
<keyword evidence="3 5" id="KW-0560">Oxidoreductase</keyword>
<accession>A0ABX8TF54</accession>
<protein>
    <recommendedName>
        <fullName evidence="1 5">2-dehydropantoate 2-reductase</fullName>
        <ecNumber evidence="1 5">1.1.1.169</ecNumber>
    </recommendedName>
    <alternativeName>
        <fullName evidence="4 5">Ketopantoate reductase</fullName>
    </alternativeName>
</protein>
<dbReference type="Proteomes" id="UP000824334">
    <property type="component" value="Chromosome"/>
</dbReference>
<feature type="domain" description="Ketopantoate reductase N-terminal" evidence="6">
    <location>
        <begin position="4"/>
        <end position="151"/>
    </location>
</feature>
<evidence type="ECO:0000256" key="5">
    <source>
        <dbReference type="RuleBase" id="RU362068"/>
    </source>
</evidence>
<dbReference type="RefSeq" id="WP_219354904.1">
    <property type="nucleotide sequence ID" value="NZ_CP080034.1"/>
</dbReference>
<evidence type="ECO:0000256" key="3">
    <source>
        <dbReference type="ARBA" id="ARBA00023002"/>
    </source>
</evidence>
<dbReference type="InterPro" id="IPR013752">
    <property type="entry name" value="KPA_reductase"/>
</dbReference>
<evidence type="ECO:0000259" key="6">
    <source>
        <dbReference type="Pfam" id="PF02558"/>
    </source>
</evidence>
<dbReference type="EC" id="1.1.1.169" evidence="1 5"/>
<dbReference type="GO" id="GO:0008677">
    <property type="term" value="F:2-dehydropantoate 2-reductase activity"/>
    <property type="evidence" value="ECO:0007669"/>
    <property type="project" value="UniProtKB-EC"/>
</dbReference>
<dbReference type="Pfam" id="PF08546">
    <property type="entry name" value="ApbA_C"/>
    <property type="match status" value="1"/>
</dbReference>
<dbReference type="InterPro" id="IPR013332">
    <property type="entry name" value="KPR_N"/>
</dbReference>
<evidence type="ECO:0000256" key="2">
    <source>
        <dbReference type="ARBA" id="ARBA00022857"/>
    </source>
</evidence>
<dbReference type="InterPro" id="IPR051402">
    <property type="entry name" value="KPR-Related"/>
</dbReference>
<keyword evidence="9" id="KW-1185">Reference proteome</keyword>
<dbReference type="NCBIfam" id="NF005094">
    <property type="entry name" value="PRK06522.2-5"/>
    <property type="match status" value="1"/>
</dbReference>
<reference evidence="8 9" key="1">
    <citation type="submission" date="2021-07" db="EMBL/GenBank/DDBJ databases">
        <title>Isolation and characterization of bacteria from a gold mining with a capacity of golden bioaccumulation.</title>
        <authorList>
            <person name="Yang X.J."/>
        </authorList>
    </citation>
    <scope>NUCLEOTIDE SEQUENCE [LARGE SCALE GENOMIC DNA]</scope>
    <source>
        <strain evidence="8 9">Au29</strain>
    </source>
</reference>
<dbReference type="EMBL" id="CP080034">
    <property type="protein sequence ID" value="QYC09294.1"/>
    <property type="molecule type" value="Genomic_DNA"/>
</dbReference>
<comment type="similarity">
    <text evidence="5">Belongs to the ketopantoate reductase family.</text>
</comment>
<dbReference type="NCBIfam" id="TIGR00745">
    <property type="entry name" value="apbA_panE"/>
    <property type="match status" value="1"/>
</dbReference>
<feature type="domain" description="Ketopantoate reductase C-terminal" evidence="7">
    <location>
        <begin position="177"/>
        <end position="294"/>
    </location>
</feature>
<keyword evidence="2 5" id="KW-0521">NADP</keyword>
<evidence type="ECO:0000313" key="9">
    <source>
        <dbReference type="Proteomes" id="UP000824334"/>
    </source>
</evidence>
<evidence type="ECO:0000313" key="8">
    <source>
        <dbReference type="EMBL" id="QYC09294.1"/>
    </source>
</evidence>
<comment type="catalytic activity">
    <reaction evidence="5">
        <text>(R)-pantoate + NADP(+) = 2-dehydropantoate + NADPH + H(+)</text>
        <dbReference type="Rhea" id="RHEA:16233"/>
        <dbReference type="ChEBI" id="CHEBI:11561"/>
        <dbReference type="ChEBI" id="CHEBI:15378"/>
        <dbReference type="ChEBI" id="CHEBI:15980"/>
        <dbReference type="ChEBI" id="CHEBI:57783"/>
        <dbReference type="ChEBI" id="CHEBI:58349"/>
        <dbReference type="EC" id="1.1.1.169"/>
    </reaction>
</comment>
<keyword evidence="5" id="KW-0566">Pantothenate biosynthesis</keyword>
<name>A0ABX8TF54_9CAUL</name>
<evidence type="ECO:0000256" key="4">
    <source>
        <dbReference type="ARBA" id="ARBA00032024"/>
    </source>
</evidence>
<comment type="function">
    <text evidence="5">Catalyzes the NADPH-dependent reduction of ketopantoate into pantoic acid.</text>
</comment>
<gene>
    <name evidence="8" type="primary">panE</name>
    <name evidence="8" type="ORF">KWG56_11820</name>
</gene>
<dbReference type="InterPro" id="IPR003710">
    <property type="entry name" value="ApbA"/>
</dbReference>
<dbReference type="Pfam" id="PF02558">
    <property type="entry name" value="ApbA"/>
    <property type="match status" value="1"/>
</dbReference>
<organism evidence="8 9">
    <name type="scientific">Brevundimonas nasdae</name>
    <dbReference type="NCBI Taxonomy" id="172043"/>
    <lineage>
        <taxon>Bacteria</taxon>
        <taxon>Pseudomonadati</taxon>
        <taxon>Pseudomonadota</taxon>
        <taxon>Alphaproteobacteria</taxon>
        <taxon>Caulobacterales</taxon>
        <taxon>Caulobacteraceae</taxon>
        <taxon>Brevundimonas</taxon>
    </lineage>
</organism>